<dbReference type="AlphaFoldDB" id="A0A350HAB2"/>
<dbReference type="PANTHER" id="PTHR47738">
    <property type="entry name" value="PTS SYSTEM FRUCTOSE-LIKE EIIA COMPONENT-RELATED"/>
    <property type="match status" value="1"/>
</dbReference>
<evidence type="ECO:0000313" key="3">
    <source>
        <dbReference type="Proteomes" id="UP000264062"/>
    </source>
</evidence>
<dbReference type="PROSITE" id="PS51094">
    <property type="entry name" value="PTS_EIIA_TYPE_2"/>
    <property type="match status" value="1"/>
</dbReference>
<organism evidence="2 3">
    <name type="scientific">candidate division WOR-3 bacterium</name>
    <dbReference type="NCBI Taxonomy" id="2052148"/>
    <lineage>
        <taxon>Bacteria</taxon>
        <taxon>Bacteria division WOR-3</taxon>
    </lineage>
</organism>
<dbReference type="InterPro" id="IPR051541">
    <property type="entry name" value="PTS_SugarTrans_NitroReg"/>
</dbReference>
<dbReference type="PANTHER" id="PTHR47738:SF1">
    <property type="entry name" value="NITROGEN REGULATORY PROTEIN"/>
    <property type="match status" value="1"/>
</dbReference>
<proteinExistence type="predicted"/>
<name>A0A350HAB2_UNCW3</name>
<dbReference type="CDD" id="cd00211">
    <property type="entry name" value="PTS_IIA_fru"/>
    <property type="match status" value="1"/>
</dbReference>
<gene>
    <name evidence="2" type="ORF">DCW38_04780</name>
</gene>
<sequence>MNISSFLKNENVILNIKSKTKDKALEEVVNKIDLSKEKKELVLLSLKQREVLGTTGIGNGIAIPHARSVVLNKLCLYVGLSTSGIEYDSMDGKPVHILFLIIAPPLDTSNQYLILLGKIASLSKKLVKKKDYLKVAGEEDLINLIKKYESDMEDEL</sequence>
<comment type="caution">
    <text evidence="2">The sequence shown here is derived from an EMBL/GenBank/DDBJ whole genome shotgun (WGS) entry which is preliminary data.</text>
</comment>
<dbReference type="InterPro" id="IPR002178">
    <property type="entry name" value="PTS_EIIA_type-2_dom"/>
</dbReference>
<dbReference type="PROSITE" id="PS00372">
    <property type="entry name" value="PTS_EIIA_TYPE_2_HIS"/>
    <property type="match status" value="1"/>
</dbReference>
<feature type="domain" description="PTS EIIA type-2" evidence="1">
    <location>
        <begin position="5"/>
        <end position="148"/>
    </location>
</feature>
<dbReference type="Pfam" id="PF00359">
    <property type="entry name" value="PTS_EIIA_2"/>
    <property type="match status" value="1"/>
</dbReference>
<evidence type="ECO:0000259" key="1">
    <source>
        <dbReference type="PROSITE" id="PS51094"/>
    </source>
</evidence>
<dbReference type="Proteomes" id="UP000264062">
    <property type="component" value="Unassembled WGS sequence"/>
</dbReference>
<dbReference type="SUPFAM" id="SSF55804">
    <property type="entry name" value="Phoshotransferase/anion transport protein"/>
    <property type="match status" value="1"/>
</dbReference>
<dbReference type="EMBL" id="DMZY01000140">
    <property type="protein sequence ID" value="HAV92478.1"/>
    <property type="molecule type" value="Genomic_DNA"/>
</dbReference>
<reference evidence="2 3" key="1">
    <citation type="journal article" date="2018" name="Nat. Biotechnol.">
        <title>A standardized bacterial taxonomy based on genome phylogeny substantially revises the tree of life.</title>
        <authorList>
            <person name="Parks D.H."/>
            <person name="Chuvochina M."/>
            <person name="Waite D.W."/>
            <person name="Rinke C."/>
            <person name="Skarshewski A."/>
            <person name="Chaumeil P.A."/>
            <person name="Hugenholtz P."/>
        </authorList>
    </citation>
    <scope>NUCLEOTIDE SEQUENCE [LARGE SCALE GENOMIC DNA]</scope>
    <source>
        <strain evidence="2">UBA9956</strain>
    </source>
</reference>
<dbReference type="InterPro" id="IPR016152">
    <property type="entry name" value="PTrfase/Anion_transptr"/>
</dbReference>
<dbReference type="Gene3D" id="3.40.930.10">
    <property type="entry name" value="Mannitol-specific EII, Chain A"/>
    <property type="match status" value="1"/>
</dbReference>
<dbReference type="GO" id="GO:0030295">
    <property type="term" value="F:protein kinase activator activity"/>
    <property type="evidence" value="ECO:0007669"/>
    <property type="project" value="TreeGrafter"/>
</dbReference>
<protein>
    <recommendedName>
        <fullName evidence="1">PTS EIIA type-2 domain-containing protein</fullName>
    </recommendedName>
</protein>
<accession>A0A350HAB2</accession>
<evidence type="ECO:0000313" key="2">
    <source>
        <dbReference type="EMBL" id="HAV92478.1"/>
    </source>
</evidence>